<evidence type="ECO:0000256" key="4">
    <source>
        <dbReference type="ARBA" id="ARBA00022801"/>
    </source>
</evidence>
<evidence type="ECO:0000313" key="13">
    <source>
        <dbReference type="Proteomes" id="UP000287746"/>
    </source>
</evidence>
<evidence type="ECO:0000256" key="3">
    <source>
        <dbReference type="ARBA" id="ARBA00012663"/>
    </source>
</evidence>
<dbReference type="Pfam" id="PF02838">
    <property type="entry name" value="Glyco_hydro_20b"/>
    <property type="match status" value="1"/>
</dbReference>
<dbReference type="RefSeq" id="WP_126005321.1">
    <property type="nucleotide sequence ID" value="NZ_QQYZ01000020.1"/>
</dbReference>
<evidence type="ECO:0000256" key="5">
    <source>
        <dbReference type="ARBA" id="ARBA00023295"/>
    </source>
</evidence>
<evidence type="ECO:0000313" key="12">
    <source>
        <dbReference type="EMBL" id="RSY79363.1"/>
    </source>
</evidence>
<name>A0A430FZX8_9SPHN</name>
<dbReference type="Gene3D" id="3.20.20.80">
    <property type="entry name" value="Glycosidases"/>
    <property type="match status" value="1"/>
</dbReference>
<dbReference type="GO" id="GO:0016020">
    <property type="term" value="C:membrane"/>
    <property type="evidence" value="ECO:0007669"/>
    <property type="project" value="TreeGrafter"/>
</dbReference>
<dbReference type="Proteomes" id="UP000287746">
    <property type="component" value="Unassembled WGS sequence"/>
</dbReference>
<comment type="similarity">
    <text evidence="2">Belongs to the glycosyl hydrolase 20 family.</text>
</comment>
<dbReference type="PANTHER" id="PTHR22600:SF57">
    <property type="entry name" value="BETA-N-ACETYLHEXOSAMINIDASE"/>
    <property type="match status" value="1"/>
</dbReference>
<protein>
    <recommendedName>
        <fullName evidence="3">beta-N-acetylhexosaminidase</fullName>
        <ecNumber evidence="3">3.2.1.52</ecNumber>
    </recommendedName>
    <alternativeName>
        <fullName evidence="6">Beta-N-acetylhexosaminidase</fullName>
    </alternativeName>
    <alternativeName>
        <fullName evidence="7">N-acetyl-beta-glucosaminidase</fullName>
    </alternativeName>
</protein>
<feature type="signal peptide" evidence="9">
    <location>
        <begin position="1"/>
        <end position="24"/>
    </location>
</feature>
<evidence type="ECO:0000259" key="11">
    <source>
        <dbReference type="Pfam" id="PF02838"/>
    </source>
</evidence>
<dbReference type="SUPFAM" id="SSF55545">
    <property type="entry name" value="beta-N-acetylhexosaminidase-like domain"/>
    <property type="match status" value="1"/>
</dbReference>
<organism evidence="12 13">
    <name type="scientific">Sphingomonas koreensis</name>
    <dbReference type="NCBI Taxonomy" id="93064"/>
    <lineage>
        <taxon>Bacteria</taxon>
        <taxon>Pseudomonadati</taxon>
        <taxon>Pseudomonadota</taxon>
        <taxon>Alphaproteobacteria</taxon>
        <taxon>Sphingomonadales</taxon>
        <taxon>Sphingomonadaceae</taxon>
        <taxon>Sphingomonas</taxon>
    </lineage>
</organism>
<dbReference type="Gene3D" id="3.30.379.10">
    <property type="entry name" value="Chitobiase/beta-hexosaminidase domain 2-like"/>
    <property type="match status" value="1"/>
</dbReference>
<feature type="domain" description="Beta-hexosaminidase bacterial type N-terminal" evidence="11">
    <location>
        <begin position="44"/>
        <end position="166"/>
    </location>
</feature>
<dbReference type="InterPro" id="IPR015883">
    <property type="entry name" value="Glyco_hydro_20_cat"/>
</dbReference>
<dbReference type="GO" id="GO:0030203">
    <property type="term" value="P:glycosaminoglycan metabolic process"/>
    <property type="evidence" value="ECO:0007669"/>
    <property type="project" value="TreeGrafter"/>
</dbReference>
<dbReference type="EMBL" id="QQYZ01000020">
    <property type="protein sequence ID" value="RSY79363.1"/>
    <property type="molecule type" value="Genomic_DNA"/>
</dbReference>
<feature type="domain" description="Glycoside hydrolase family 20 catalytic" evidence="10">
    <location>
        <begin position="172"/>
        <end position="497"/>
    </location>
</feature>
<proteinExistence type="inferred from homology"/>
<dbReference type="Pfam" id="PF00728">
    <property type="entry name" value="Glyco_hydro_20"/>
    <property type="match status" value="1"/>
</dbReference>
<sequence length="520" mass="58389">MRSRPFRHIALAALALATPAAALAQDPPKSHKPVPYDTRVTNWVTPAMQEWKPAAGRFGLTSKSRIAARGEAGDVARLLAGDLPAVAGVAPMVSAGIARAGDIALEIGDPGVVSQSPEAYSITIGTSVTVRARTAAGLLHGTQSLLQLLKHDPARRSLPAGVASDWPESPRRAMMVDVGRKYFEIDQLEKLMREMAWLKLNTLALHFTDWPAFRLRSEKFPGLADRQSYDRKDIARLEAMARRYHILLIPEIDLPAHASAIIRYKPSLAFNCRSMRESPWLNRAAGEDAKKLAWTVDVTKQENRAFLASVLDEFIPWFSGPYFHIGGDEYQYDVDKTRCPELMDYTKQRGFQYPGDVFVDWINETNKQVRKHGKTTVIWNWWRFKDDKTSIQPDRDILIYGWNSPREQDILDNGYSMLISPEDKLYVVPGIANFDGGGYGVVDTEKVYESMPIRRDPKVLGYMLALWADAGEHRTDTYLLGQSYEPMAVLAERLWSDRGSESLDAFLARLNKTGAAPVRR</sequence>
<feature type="chain" id="PRO_5019235195" description="beta-N-acetylhexosaminidase" evidence="9">
    <location>
        <begin position="25"/>
        <end position="520"/>
    </location>
</feature>
<dbReference type="InterPro" id="IPR017853">
    <property type="entry name" value="GH"/>
</dbReference>
<dbReference type="GO" id="GO:0004563">
    <property type="term" value="F:beta-N-acetylhexosaminidase activity"/>
    <property type="evidence" value="ECO:0007669"/>
    <property type="project" value="UniProtKB-EC"/>
</dbReference>
<dbReference type="PANTHER" id="PTHR22600">
    <property type="entry name" value="BETA-HEXOSAMINIDASE"/>
    <property type="match status" value="1"/>
</dbReference>
<accession>A0A430FZX8</accession>
<dbReference type="InterPro" id="IPR015882">
    <property type="entry name" value="HEX_bac_N"/>
</dbReference>
<keyword evidence="4" id="KW-0378">Hydrolase</keyword>
<comment type="caution">
    <text evidence="12">The sequence shown here is derived from an EMBL/GenBank/DDBJ whole genome shotgun (WGS) entry which is preliminary data.</text>
</comment>
<comment type="catalytic activity">
    <reaction evidence="1">
        <text>Hydrolysis of terminal non-reducing N-acetyl-D-hexosamine residues in N-acetyl-beta-D-hexosaminides.</text>
        <dbReference type="EC" id="3.2.1.52"/>
    </reaction>
</comment>
<dbReference type="EC" id="3.2.1.52" evidence="3"/>
<dbReference type="InterPro" id="IPR025705">
    <property type="entry name" value="Beta_hexosaminidase_sua/sub"/>
</dbReference>
<gene>
    <name evidence="12" type="ORF">DAH66_17510</name>
</gene>
<reference evidence="12 13" key="1">
    <citation type="submission" date="2018-07" db="EMBL/GenBank/DDBJ databases">
        <title>Genomic and Epidemiologic Investigation of an Indolent Hospital Outbreak.</title>
        <authorList>
            <person name="Johnson R.C."/>
            <person name="Deming C."/>
            <person name="Conlan S."/>
            <person name="Zellmer C.J."/>
            <person name="Michelin A.V."/>
            <person name="Lee-Lin S."/>
            <person name="Thomas P.J."/>
            <person name="Park M."/>
            <person name="Weingarten R.A."/>
            <person name="Less J."/>
            <person name="Dekker J.P."/>
            <person name="Frank K.M."/>
            <person name="Musser K.A."/>
            <person name="Mcquiston J.R."/>
            <person name="Henderson D.K."/>
            <person name="Lau A.F."/>
            <person name="Palmore T.N."/>
            <person name="Segre J.A."/>
        </authorList>
    </citation>
    <scope>NUCLEOTIDE SEQUENCE [LARGE SCALE GENOMIC DNA]</scope>
    <source>
        <strain evidence="12 13">SK-CDC1_0717</strain>
    </source>
</reference>
<dbReference type="SUPFAM" id="SSF51445">
    <property type="entry name" value="(Trans)glycosidases"/>
    <property type="match status" value="1"/>
</dbReference>
<evidence type="ECO:0000256" key="1">
    <source>
        <dbReference type="ARBA" id="ARBA00001231"/>
    </source>
</evidence>
<evidence type="ECO:0000256" key="8">
    <source>
        <dbReference type="PIRSR" id="PIRSR625705-1"/>
    </source>
</evidence>
<evidence type="ECO:0000256" key="6">
    <source>
        <dbReference type="ARBA" id="ARBA00030512"/>
    </source>
</evidence>
<feature type="active site" description="Proton donor" evidence="8">
    <location>
        <position position="329"/>
    </location>
</feature>
<evidence type="ECO:0000256" key="9">
    <source>
        <dbReference type="SAM" id="SignalP"/>
    </source>
</evidence>
<dbReference type="AlphaFoldDB" id="A0A430FZX8"/>
<keyword evidence="5" id="KW-0326">Glycosidase</keyword>
<dbReference type="GO" id="GO:0005975">
    <property type="term" value="P:carbohydrate metabolic process"/>
    <property type="evidence" value="ECO:0007669"/>
    <property type="project" value="InterPro"/>
</dbReference>
<evidence type="ECO:0000259" key="10">
    <source>
        <dbReference type="Pfam" id="PF00728"/>
    </source>
</evidence>
<dbReference type="PRINTS" id="PR00738">
    <property type="entry name" value="GLHYDRLASE20"/>
</dbReference>
<keyword evidence="9" id="KW-0732">Signal</keyword>
<evidence type="ECO:0000256" key="2">
    <source>
        <dbReference type="ARBA" id="ARBA00006285"/>
    </source>
</evidence>
<evidence type="ECO:0000256" key="7">
    <source>
        <dbReference type="ARBA" id="ARBA00033000"/>
    </source>
</evidence>
<dbReference type="InterPro" id="IPR029018">
    <property type="entry name" value="Hex-like_dom2"/>
</dbReference>